<keyword evidence="1" id="KW-1133">Transmembrane helix</keyword>
<keyword evidence="3" id="KW-1185">Reference proteome</keyword>
<dbReference type="Proteomes" id="UP000784294">
    <property type="component" value="Unassembled WGS sequence"/>
</dbReference>
<dbReference type="EMBL" id="CAAALY010010287">
    <property type="protein sequence ID" value="VEL10916.1"/>
    <property type="molecule type" value="Genomic_DNA"/>
</dbReference>
<keyword evidence="1" id="KW-0812">Transmembrane</keyword>
<evidence type="ECO:0000313" key="3">
    <source>
        <dbReference type="Proteomes" id="UP000784294"/>
    </source>
</evidence>
<keyword evidence="1" id="KW-0472">Membrane</keyword>
<proteinExistence type="predicted"/>
<reference evidence="2" key="1">
    <citation type="submission" date="2018-11" db="EMBL/GenBank/DDBJ databases">
        <authorList>
            <consortium name="Pathogen Informatics"/>
        </authorList>
    </citation>
    <scope>NUCLEOTIDE SEQUENCE</scope>
</reference>
<feature type="transmembrane region" description="Helical" evidence="1">
    <location>
        <begin position="102"/>
        <end position="123"/>
    </location>
</feature>
<organism evidence="2 3">
    <name type="scientific">Protopolystoma xenopodis</name>
    <dbReference type="NCBI Taxonomy" id="117903"/>
    <lineage>
        <taxon>Eukaryota</taxon>
        <taxon>Metazoa</taxon>
        <taxon>Spiralia</taxon>
        <taxon>Lophotrochozoa</taxon>
        <taxon>Platyhelminthes</taxon>
        <taxon>Monogenea</taxon>
        <taxon>Polyopisthocotylea</taxon>
        <taxon>Polystomatidea</taxon>
        <taxon>Polystomatidae</taxon>
        <taxon>Protopolystoma</taxon>
    </lineage>
</organism>
<name>A0A448WG25_9PLAT</name>
<dbReference type="AlphaFoldDB" id="A0A448WG25"/>
<comment type="caution">
    <text evidence="2">The sequence shown here is derived from an EMBL/GenBank/DDBJ whole genome shotgun (WGS) entry which is preliminary data.</text>
</comment>
<gene>
    <name evidence="2" type="ORF">PXEA_LOCUS4356</name>
</gene>
<accession>A0A448WG25</accession>
<protein>
    <submittedName>
        <fullName evidence="2">Uncharacterized protein</fullName>
    </submittedName>
</protein>
<sequence length="267" mass="30183">MSTRVVLLEPQNPVPNALSKSNARPVLPVPDACLHAELAVSRDDHNRPTCTPAFSQPVSLCYHQLVRCMGSFQLHALASSSASASASAYVQQTCDHNYSNRLGPWCSIFALGLEFIVTTLAFHYASNLYRPFSNILIALAVFFLTTFMQTCFASFSCSLTQKCVWRSLTPEKTGAWDLEVCGSSSIRYYGVYLRLGQIGLASFQQPSRFHRPTSKKLVAGIFYKCDHGRLWHRIVDCVYYKTLRQHPNRQKRDIRLAYALDYRVIQN</sequence>
<evidence type="ECO:0000256" key="1">
    <source>
        <dbReference type="SAM" id="Phobius"/>
    </source>
</evidence>
<evidence type="ECO:0000313" key="2">
    <source>
        <dbReference type="EMBL" id="VEL10916.1"/>
    </source>
</evidence>
<feature type="transmembrane region" description="Helical" evidence="1">
    <location>
        <begin position="135"/>
        <end position="155"/>
    </location>
</feature>